<organism evidence="1 2">
    <name type="scientific">Lindgomyces ingoldianus</name>
    <dbReference type="NCBI Taxonomy" id="673940"/>
    <lineage>
        <taxon>Eukaryota</taxon>
        <taxon>Fungi</taxon>
        <taxon>Dikarya</taxon>
        <taxon>Ascomycota</taxon>
        <taxon>Pezizomycotina</taxon>
        <taxon>Dothideomycetes</taxon>
        <taxon>Pleosporomycetidae</taxon>
        <taxon>Pleosporales</taxon>
        <taxon>Lindgomycetaceae</taxon>
        <taxon>Lindgomyces</taxon>
    </lineage>
</organism>
<accession>A0ACB6RGA2</accession>
<sequence>MGRQTSAEPRWERSKDGTNSRIRNSNRLISFLLAVEREIHPRILPNNHGQIWTELATLSSLDSTLFQGPKTEAEQEMLEHLQLSGQVKFPMASCRIDDFWFTTFHLVINSISRIRSEFSIEVQSSDWIKLASLPQVQKPADVQQLFYPNLDNNKDVTLSRQQNLFITATNNVYDGRYQFVLSRPDLGFANVHSLLKTTKQEGKVMSIVIAHISRWLNRDPARVGERDKDVLPGLRERYGDVAEKQSIKLQEQVLGRIAFSLA</sequence>
<protein>
    <submittedName>
        <fullName evidence="1">Uncharacterized protein</fullName>
    </submittedName>
</protein>
<proteinExistence type="predicted"/>
<gene>
    <name evidence="1" type="ORF">BDR25DRAFT_338948</name>
</gene>
<evidence type="ECO:0000313" key="2">
    <source>
        <dbReference type="Proteomes" id="UP000799755"/>
    </source>
</evidence>
<reference evidence="1" key="1">
    <citation type="journal article" date="2020" name="Stud. Mycol.">
        <title>101 Dothideomycetes genomes: a test case for predicting lifestyles and emergence of pathogens.</title>
        <authorList>
            <person name="Haridas S."/>
            <person name="Albert R."/>
            <person name="Binder M."/>
            <person name="Bloem J."/>
            <person name="Labutti K."/>
            <person name="Salamov A."/>
            <person name="Andreopoulos B."/>
            <person name="Baker S."/>
            <person name="Barry K."/>
            <person name="Bills G."/>
            <person name="Bluhm B."/>
            <person name="Cannon C."/>
            <person name="Castanera R."/>
            <person name="Culley D."/>
            <person name="Daum C."/>
            <person name="Ezra D."/>
            <person name="Gonzalez J."/>
            <person name="Henrissat B."/>
            <person name="Kuo A."/>
            <person name="Liang C."/>
            <person name="Lipzen A."/>
            <person name="Lutzoni F."/>
            <person name="Magnuson J."/>
            <person name="Mondo S."/>
            <person name="Nolan M."/>
            <person name="Ohm R."/>
            <person name="Pangilinan J."/>
            <person name="Park H.-J."/>
            <person name="Ramirez L."/>
            <person name="Alfaro M."/>
            <person name="Sun H."/>
            <person name="Tritt A."/>
            <person name="Yoshinaga Y."/>
            <person name="Zwiers L.-H."/>
            <person name="Turgeon B."/>
            <person name="Goodwin S."/>
            <person name="Spatafora J."/>
            <person name="Crous P."/>
            <person name="Grigoriev I."/>
        </authorList>
    </citation>
    <scope>NUCLEOTIDE SEQUENCE</scope>
    <source>
        <strain evidence="1">ATCC 200398</strain>
    </source>
</reference>
<keyword evidence="2" id="KW-1185">Reference proteome</keyword>
<dbReference type="Proteomes" id="UP000799755">
    <property type="component" value="Unassembled WGS sequence"/>
</dbReference>
<name>A0ACB6RGA2_9PLEO</name>
<comment type="caution">
    <text evidence="1">The sequence shown here is derived from an EMBL/GenBank/DDBJ whole genome shotgun (WGS) entry which is preliminary data.</text>
</comment>
<dbReference type="EMBL" id="MU003492">
    <property type="protein sequence ID" value="KAF2478399.1"/>
    <property type="molecule type" value="Genomic_DNA"/>
</dbReference>
<evidence type="ECO:0000313" key="1">
    <source>
        <dbReference type="EMBL" id="KAF2478399.1"/>
    </source>
</evidence>